<dbReference type="InterPro" id="IPR003658">
    <property type="entry name" value="Anti-sigma_ant"/>
</dbReference>
<feature type="domain" description="STAS" evidence="3">
    <location>
        <begin position="1"/>
        <end position="100"/>
    </location>
</feature>
<dbReference type="RefSeq" id="WP_389359970.1">
    <property type="nucleotide sequence ID" value="NZ_JBIACK010000003.1"/>
</dbReference>
<accession>A0ABW6KAM7</accession>
<proteinExistence type="inferred from homology"/>
<dbReference type="PANTHER" id="PTHR33495">
    <property type="entry name" value="ANTI-SIGMA FACTOR ANTAGONIST TM_1081-RELATED-RELATED"/>
    <property type="match status" value="1"/>
</dbReference>
<evidence type="ECO:0000313" key="5">
    <source>
        <dbReference type="Proteomes" id="UP001601059"/>
    </source>
</evidence>
<dbReference type="InterPro" id="IPR002645">
    <property type="entry name" value="STAS_dom"/>
</dbReference>
<comment type="similarity">
    <text evidence="1 2">Belongs to the anti-sigma-factor antagonist family.</text>
</comment>
<gene>
    <name evidence="4" type="ORF">ACFYKX_08310</name>
</gene>
<evidence type="ECO:0000256" key="2">
    <source>
        <dbReference type="RuleBase" id="RU003749"/>
    </source>
</evidence>
<keyword evidence="5" id="KW-1185">Reference proteome</keyword>
<dbReference type="EMBL" id="JBIACK010000003">
    <property type="protein sequence ID" value="MFE8700612.1"/>
    <property type="molecule type" value="Genomic_DNA"/>
</dbReference>
<dbReference type="InterPro" id="IPR036513">
    <property type="entry name" value="STAS_dom_sf"/>
</dbReference>
<organism evidence="4 5">
    <name type="scientific">Cytobacillus spartinae</name>
    <dbReference type="NCBI Taxonomy" id="3299023"/>
    <lineage>
        <taxon>Bacteria</taxon>
        <taxon>Bacillati</taxon>
        <taxon>Bacillota</taxon>
        <taxon>Bacilli</taxon>
        <taxon>Bacillales</taxon>
        <taxon>Bacillaceae</taxon>
        <taxon>Cytobacillus</taxon>
    </lineage>
</organism>
<dbReference type="Pfam" id="PF01740">
    <property type="entry name" value="STAS"/>
    <property type="match status" value="1"/>
</dbReference>
<evidence type="ECO:0000313" key="4">
    <source>
        <dbReference type="EMBL" id="MFE8700612.1"/>
    </source>
</evidence>
<dbReference type="Gene3D" id="3.30.750.24">
    <property type="entry name" value="STAS domain"/>
    <property type="match status" value="1"/>
</dbReference>
<dbReference type="Proteomes" id="UP001601059">
    <property type="component" value="Unassembled WGS sequence"/>
</dbReference>
<dbReference type="CDD" id="cd07043">
    <property type="entry name" value="STAS_anti-anti-sigma_factors"/>
    <property type="match status" value="1"/>
</dbReference>
<dbReference type="SUPFAM" id="SSF52091">
    <property type="entry name" value="SpoIIaa-like"/>
    <property type="match status" value="1"/>
</dbReference>
<dbReference type="NCBIfam" id="TIGR00377">
    <property type="entry name" value="ant_ant_sig"/>
    <property type="match status" value="1"/>
</dbReference>
<evidence type="ECO:0000256" key="1">
    <source>
        <dbReference type="ARBA" id="ARBA00009013"/>
    </source>
</evidence>
<dbReference type="PANTHER" id="PTHR33495:SF2">
    <property type="entry name" value="ANTI-SIGMA FACTOR ANTAGONIST TM_1081-RELATED"/>
    <property type="match status" value="1"/>
</dbReference>
<evidence type="ECO:0000259" key="3">
    <source>
        <dbReference type="PROSITE" id="PS50801"/>
    </source>
</evidence>
<comment type="caution">
    <text evidence="4">The sequence shown here is derived from an EMBL/GenBank/DDBJ whole genome shotgun (WGS) entry which is preliminary data.</text>
</comment>
<name>A0ABW6KAM7_9BACI</name>
<reference evidence="4 5" key="1">
    <citation type="submission" date="2024-08" db="EMBL/GenBank/DDBJ databases">
        <title>Two novel Cytobacillus novel species.</title>
        <authorList>
            <person name="Liu G."/>
        </authorList>
    </citation>
    <scope>NUCLEOTIDE SEQUENCE [LARGE SCALE GENOMIC DNA]</scope>
    <source>
        <strain evidence="4 5">FJAT-54145</strain>
    </source>
</reference>
<protein>
    <recommendedName>
        <fullName evidence="2">Anti-sigma factor antagonist</fullName>
    </recommendedName>
</protein>
<sequence length="100" mass="11224">MKKEISVQDNQVIVRLSDSIYVEEASTLRDSVLSYIDKGYSNFLLDLTNLRYIDSSGLGVLIAIQKRTAQQNGTLVIKGLNGAVKELFELTRLTQVFDIQ</sequence>
<dbReference type="PROSITE" id="PS50801">
    <property type="entry name" value="STAS"/>
    <property type="match status" value="1"/>
</dbReference>